<name>B8C3Q9_THAPS</name>
<dbReference type="PaxDb" id="35128-Thaps5729"/>
<reference evidence="2 3" key="2">
    <citation type="journal article" date="2008" name="Nature">
        <title>The Phaeodactylum genome reveals the evolutionary history of diatom genomes.</title>
        <authorList>
            <person name="Bowler C."/>
            <person name="Allen A.E."/>
            <person name="Badger J.H."/>
            <person name="Grimwood J."/>
            <person name="Jabbari K."/>
            <person name="Kuo A."/>
            <person name="Maheswari U."/>
            <person name="Martens C."/>
            <person name="Maumus F."/>
            <person name="Otillar R.P."/>
            <person name="Rayko E."/>
            <person name="Salamov A."/>
            <person name="Vandepoele K."/>
            <person name="Beszteri B."/>
            <person name="Gruber A."/>
            <person name="Heijde M."/>
            <person name="Katinka M."/>
            <person name="Mock T."/>
            <person name="Valentin K."/>
            <person name="Verret F."/>
            <person name="Berges J.A."/>
            <person name="Brownlee C."/>
            <person name="Cadoret J.P."/>
            <person name="Chiovitti A."/>
            <person name="Choi C.J."/>
            <person name="Coesel S."/>
            <person name="De Martino A."/>
            <person name="Detter J.C."/>
            <person name="Durkin C."/>
            <person name="Falciatore A."/>
            <person name="Fournet J."/>
            <person name="Haruta M."/>
            <person name="Huysman M.J."/>
            <person name="Jenkins B.D."/>
            <person name="Jiroutova K."/>
            <person name="Jorgensen R.E."/>
            <person name="Joubert Y."/>
            <person name="Kaplan A."/>
            <person name="Kroger N."/>
            <person name="Kroth P.G."/>
            <person name="La Roche J."/>
            <person name="Lindquist E."/>
            <person name="Lommer M."/>
            <person name="Martin-Jezequel V."/>
            <person name="Lopez P.J."/>
            <person name="Lucas S."/>
            <person name="Mangogna M."/>
            <person name="McGinnis K."/>
            <person name="Medlin L.K."/>
            <person name="Montsant A."/>
            <person name="Oudot-Le Secq M.P."/>
            <person name="Napoli C."/>
            <person name="Obornik M."/>
            <person name="Parker M.S."/>
            <person name="Petit J.L."/>
            <person name="Porcel B.M."/>
            <person name="Poulsen N."/>
            <person name="Robison M."/>
            <person name="Rychlewski L."/>
            <person name="Rynearson T.A."/>
            <person name="Schmutz J."/>
            <person name="Shapiro H."/>
            <person name="Siaut M."/>
            <person name="Stanley M."/>
            <person name="Sussman M.R."/>
            <person name="Taylor A.R."/>
            <person name="Vardi A."/>
            <person name="von Dassow P."/>
            <person name="Vyverman W."/>
            <person name="Willis A."/>
            <person name="Wyrwicz L.S."/>
            <person name="Rokhsar D.S."/>
            <person name="Weissenbach J."/>
            <person name="Armbrust E.V."/>
            <person name="Green B.R."/>
            <person name="Van de Peer Y."/>
            <person name="Grigoriev I.V."/>
        </authorList>
    </citation>
    <scope>NUCLEOTIDE SEQUENCE [LARGE SCALE GENOMIC DNA]</scope>
    <source>
        <strain evidence="2 3">CCMP1335</strain>
    </source>
</reference>
<dbReference type="Proteomes" id="UP000001449">
    <property type="component" value="Chromosome 5"/>
</dbReference>
<evidence type="ECO:0000256" key="1">
    <source>
        <dbReference type="SAM" id="SignalP"/>
    </source>
</evidence>
<accession>B8C3Q9</accession>
<gene>
    <name evidence="2" type="ORF">THAPSDRAFT_5729</name>
</gene>
<feature type="signal peptide" evidence="1">
    <location>
        <begin position="1"/>
        <end position="18"/>
    </location>
</feature>
<dbReference type="AlphaFoldDB" id="B8C3Q9"/>
<evidence type="ECO:0000313" key="2">
    <source>
        <dbReference type="EMBL" id="EED92166.1"/>
    </source>
</evidence>
<protein>
    <submittedName>
        <fullName evidence="2">Uncharacterized protein</fullName>
    </submittedName>
</protein>
<proteinExistence type="predicted"/>
<keyword evidence="3" id="KW-1185">Reference proteome</keyword>
<dbReference type="EMBL" id="CM000642">
    <property type="protein sequence ID" value="EED92166.1"/>
    <property type="molecule type" value="Genomic_DNA"/>
</dbReference>
<organism evidence="2 3">
    <name type="scientific">Thalassiosira pseudonana</name>
    <name type="common">Marine diatom</name>
    <name type="synonym">Cyclotella nana</name>
    <dbReference type="NCBI Taxonomy" id="35128"/>
    <lineage>
        <taxon>Eukaryota</taxon>
        <taxon>Sar</taxon>
        <taxon>Stramenopiles</taxon>
        <taxon>Ochrophyta</taxon>
        <taxon>Bacillariophyta</taxon>
        <taxon>Coscinodiscophyceae</taxon>
        <taxon>Thalassiosirophycidae</taxon>
        <taxon>Thalassiosirales</taxon>
        <taxon>Thalassiosiraceae</taxon>
        <taxon>Thalassiosira</taxon>
    </lineage>
</organism>
<dbReference type="OMA" id="LCIEHVR"/>
<keyword evidence="1" id="KW-0732">Signal</keyword>
<dbReference type="InParanoid" id="B8C3Q9"/>
<feature type="chain" id="PRO_5002866268" evidence="1">
    <location>
        <begin position="19"/>
        <end position="180"/>
    </location>
</feature>
<dbReference type="GeneID" id="7444884"/>
<dbReference type="RefSeq" id="XP_002290414.1">
    <property type="nucleotide sequence ID" value="XM_002290378.1"/>
</dbReference>
<sequence>MTALFMTVFLLCIEHVRAFANQYHISAHDAMVLASAASSLTRKLGRSYLVVPTGNGVSGTNVAEKRSSSTKLSMAWSIPAMSLPSMPVMTMPTSKDIPIHTLGSWYSEVDPTTKPPVYDDEYDNSFSFSSPTDDWPSMSSSQIDDMIDAKKSRPLRRGPINAIRRVAGRFVEGGARFPHS</sequence>
<dbReference type="KEGG" id="tps:THAPSDRAFT_5729"/>
<reference evidence="2 3" key="1">
    <citation type="journal article" date="2004" name="Science">
        <title>The genome of the diatom Thalassiosira pseudonana: ecology, evolution, and metabolism.</title>
        <authorList>
            <person name="Armbrust E.V."/>
            <person name="Berges J.A."/>
            <person name="Bowler C."/>
            <person name="Green B.R."/>
            <person name="Martinez D."/>
            <person name="Putnam N.H."/>
            <person name="Zhou S."/>
            <person name="Allen A.E."/>
            <person name="Apt K.E."/>
            <person name="Bechner M."/>
            <person name="Brzezinski M.A."/>
            <person name="Chaal B.K."/>
            <person name="Chiovitti A."/>
            <person name="Davis A.K."/>
            <person name="Demarest M.S."/>
            <person name="Detter J.C."/>
            <person name="Glavina T."/>
            <person name="Goodstein D."/>
            <person name="Hadi M.Z."/>
            <person name="Hellsten U."/>
            <person name="Hildebrand M."/>
            <person name="Jenkins B.D."/>
            <person name="Jurka J."/>
            <person name="Kapitonov V.V."/>
            <person name="Kroger N."/>
            <person name="Lau W.W."/>
            <person name="Lane T.W."/>
            <person name="Larimer F.W."/>
            <person name="Lippmeier J.C."/>
            <person name="Lucas S."/>
            <person name="Medina M."/>
            <person name="Montsant A."/>
            <person name="Obornik M."/>
            <person name="Parker M.S."/>
            <person name="Palenik B."/>
            <person name="Pazour G.J."/>
            <person name="Richardson P.M."/>
            <person name="Rynearson T.A."/>
            <person name="Saito M.A."/>
            <person name="Schwartz D.C."/>
            <person name="Thamatrakoln K."/>
            <person name="Valentin K."/>
            <person name="Vardi A."/>
            <person name="Wilkerson F.P."/>
            <person name="Rokhsar D.S."/>
        </authorList>
    </citation>
    <scope>NUCLEOTIDE SEQUENCE [LARGE SCALE GENOMIC DNA]</scope>
    <source>
        <strain evidence="2 3">CCMP1335</strain>
    </source>
</reference>
<dbReference type="HOGENOM" id="CLU_1499246_0_0_1"/>
<dbReference type="eggNOG" id="ENOG502T7RW">
    <property type="taxonomic scope" value="Eukaryota"/>
</dbReference>
<evidence type="ECO:0000313" key="3">
    <source>
        <dbReference type="Proteomes" id="UP000001449"/>
    </source>
</evidence>